<protein>
    <submittedName>
        <fullName evidence="1">Uncharacterized protein</fullName>
    </submittedName>
</protein>
<evidence type="ECO:0000313" key="2">
    <source>
        <dbReference type="Proteomes" id="UP000322667"/>
    </source>
</evidence>
<evidence type="ECO:0000313" key="1">
    <source>
        <dbReference type="EMBL" id="TYH79532.1"/>
    </source>
</evidence>
<organism evidence="1 2">
    <name type="scientific">Gossypium tomentosum</name>
    <name type="common">Hawaiian cotton</name>
    <name type="synonym">Gossypium sandvicense</name>
    <dbReference type="NCBI Taxonomy" id="34277"/>
    <lineage>
        <taxon>Eukaryota</taxon>
        <taxon>Viridiplantae</taxon>
        <taxon>Streptophyta</taxon>
        <taxon>Embryophyta</taxon>
        <taxon>Tracheophyta</taxon>
        <taxon>Spermatophyta</taxon>
        <taxon>Magnoliopsida</taxon>
        <taxon>eudicotyledons</taxon>
        <taxon>Gunneridae</taxon>
        <taxon>Pentapetalae</taxon>
        <taxon>rosids</taxon>
        <taxon>malvids</taxon>
        <taxon>Malvales</taxon>
        <taxon>Malvaceae</taxon>
        <taxon>Malvoideae</taxon>
        <taxon>Gossypium</taxon>
    </lineage>
</organism>
<sequence length="153" mass="17195">MIAIQYLDLGMISPSKFALDLGTEEYYEVPEGDTSFKVKKCESDCSHFEYMNAVLGECLCVSRDHLSSGGSYKSMGDETIWSERVVDGVTLSVSRSMADQYISHHCCWNRIFLDDGGGCQPWFNLGNETGETLRITALLLFSMFLFSNYVSTF</sequence>
<dbReference type="EMBL" id="CM017625">
    <property type="protein sequence ID" value="TYH79532.1"/>
    <property type="molecule type" value="Genomic_DNA"/>
</dbReference>
<dbReference type="Proteomes" id="UP000322667">
    <property type="component" value="Chromosome D03"/>
</dbReference>
<dbReference type="AlphaFoldDB" id="A0A5D2LLS4"/>
<reference evidence="1 2" key="1">
    <citation type="submission" date="2019-07" db="EMBL/GenBank/DDBJ databases">
        <title>WGS assembly of Gossypium tomentosum.</title>
        <authorList>
            <person name="Chen Z.J."/>
            <person name="Sreedasyam A."/>
            <person name="Ando A."/>
            <person name="Song Q."/>
            <person name="De L."/>
            <person name="Hulse-Kemp A."/>
            <person name="Ding M."/>
            <person name="Ye W."/>
            <person name="Kirkbride R."/>
            <person name="Jenkins J."/>
            <person name="Plott C."/>
            <person name="Lovell J."/>
            <person name="Lin Y.-M."/>
            <person name="Vaughn R."/>
            <person name="Liu B."/>
            <person name="Li W."/>
            <person name="Simpson S."/>
            <person name="Scheffler B."/>
            <person name="Saski C."/>
            <person name="Grover C."/>
            <person name="Hu G."/>
            <person name="Conover J."/>
            <person name="Carlson J."/>
            <person name="Shu S."/>
            <person name="Boston L."/>
            <person name="Williams M."/>
            <person name="Peterson D."/>
            <person name="Mcgee K."/>
            <person name="Jones D."/>
            <person name="Wendel J."/>
            <person name="Stelly D."/>
            <person name="Grimwood J."/>
            <person name="Schmutz J."/>
        </authorList>
    </citation>
    <scope>NUCLEOTIDE SEQUENCE [LARGE SCALE GENOMIC DNA]</scope>
    <source>
        <strain evidence="1">7179.01</strain>
    </source>
</reference>
<name>A0A5D2LLS4_GOSTO</name>
<proteinExistence type="predicted"/>
<accession>A0A5D2LLS4</accession>
<keyword evidence="2" id="KW-1185">Reference proteome</keyword>
<gene>
    <name evidence="1" type="ORF">ES332_D03G070800v1</name>
</gene>